<dbReference type="InterPro" id="IPR005119">
    <property type="entry name" value="LysR_subst-bd"/>
</dbReference>
<dbReference type="InterPro" id="IPR036388">
    <property type="entry name" value="WH-like_DNA-bd_sf"/>
</dbReference>
<keyword evidence="4" id="KW-0804">Transcription</keyword>
<dbReference type="SUPFAM" id="SSF46785">
    <property type="entry name" value="Winged helix' DNA-binding domain"/>
    <property type="match status" value="1"/>
</dbReference>
<protein>
    <submittedName>
        <fullName evidence="6">DNA-binding transcriptional LysR family regulator</fullName>
    </submittedName>
</protein>
<dbReference type="Gene3D" id="1.10.10.10">
    <property type="entry name" value="Winged helix-like DNA-binding domain superfamily/Winged helix DNA-binding domain"/>
    <property type="match status" value="1"/>
</dbReference>
<feature type="domain" description="HTH lysR-type" evidence="5">
    <location>
        <begin position="1"/>
        <end position="59"/>
    </location>
</feature>
<organism evidence="6 7">
    <name type="scientific">Rhodobium gokarnense</name>
    <dbReference type="NCBI Taxonomy" id="364296"/>
    <lineage>
        <taxon>Bacteria</taxon>
        <taxon>Pseudomonadati</taxon>
        <taxon>Pseudomonadota</taxon>
        <taxon>Alphaproteobacteria</taxon>
        <taxon>Hyphomicrobiales</taxon>
        <taxon>Rhodobiaceae</taxon>
        <taxon>Rhodobium</taxon>
    </lineage>
</organism>
<keyword evidence="2" id="KW-0805">Transcription regulation</keyword>
<dbReference type="EMBL" id="JAOQNS010000002">
    <property type="protein sequence ID" value="MCW2306685.1"/>
    <property type="molecule type" value="Genomic_DNA"/>
</dbReference>
<dbReference type="PANTHER" id="PTHR30419">
    <property type="entry name" value="HTH-TYPE TRANSCRIPTIONAL REGULATOR YBHD"/>
    <property type="match status" value="1"/>
</dbReference>
<evidence type="ECO:0000313" key="6">
    <source>
        <dbReference type="EMBL" id="MCW2306685.1"/>
    </source>
</evidence>
<evidence type="ECO:0000256" key="3">
    <source>
        <dbReference type="ARBA" id="ARBA00023125"/>
    </source>
</evidence>
<accession>A0ABT3H8G5</accession>
<reference evidence="7" key="1">
    <citation type="submission" date="2023-07" db="EMBL/GenBank/DDBJ databases">
        <title>Genome sequencing of Purple Non-Sulfur Bacteria from various extreme environments.</title>
        <authorList>
            <person name="Mayer M."/>
        </authorList>
    </citation>
    <scope>NUCLEOTIDE SEQUENCE [LARGE SCALE GENOMIC DNA]</scope>
    <source>
        <strain evidence="7">DSM 17935</strain>
    </source>
</reference>
<dbReference type="Gene3D" id="3.40.190.290">
    <property type="match status" value="1"/>
</dbReference>
<dbReference type="Pfam" id="PF03466">
    <property type="entry name" value="LysR_substrate"/>
    <property type="match status" value="1"/>
</dbReference>
<gene>
    <name evidence="6" type="ORF">M2319_001004</name>
</gene>
<evidence type="ECO:0000259" key="5">
    <source>
        <dbReference type="PROSITE" id="PS50931"/>
    </source>
</evidence>
<comment type="caution">
    <text evidence="6">The sequence shown here is derived from an EMBL/GenBank/DDBJ whole genome shotgun (WGS) entry which is preliminary data.</text>
</comment>
<evidence type="ECO:0000256" key="2">
    <source>
        <dbReference type="ARBA" id="ARBA00023015"/>
    </source>
</evidence>
<dbReference type="InterPro" id="IPR036390">
    <property type="entry name" value="WH_DNA-bd_sf"/>
</dbReference>
<dbReference type="InterPro" id="IPR000847">
    <property type="entry name" value="LysR_HTH_N"/>
</dbReference>
<keyword evidence="3 6" id="KW-0238">DNA-binding</keyword>
<dbReference type="SUPFAM" id="SSF53850">
    <property type="entry name" value="Periplasmic binding protein-like II"/>
    <property type="match status" value="1"/>
</dbReference>
<dbReference type="Pfam" id="PF00126">
    <property type="entry name" value="HTH_1"/>
    <property type="match status" value="1"/>
</dbReference>
<evidence type="ECO:0000256" key="1">
    <source>
        <dbReference type="ARBA" id="ARBA00009437"/>
    </source>
</evidence>
<evidence type="ECO:0000313" key="7">
    <source>
        <dbReference type="Proteomes" id="UP001209755"/>
    </source>
</evidence>
<dbReference type="PRINTS" id="PR00039">
    <property type="entry name" value="HTHLYSR"/>
</dbReference>
<comment type="similarity">
    <text evidence="1">Belongs to the LysR transcriptional regulatory family.</text>
</comment>
<dbReference type="RefSeq" id="WP_264600343.1">
    <property type="nucleotide sequence ID" value="NZ_JAOQNS010000002.1"/>
</dbReference>
<dbReference type="Proteomes" id="UP001209755">
    <property type="component" value="Unassembled WGS sequence"/>
</dbReference>
<dbReference type="PROSITE" id="PS50931">
    <property type="entry name" value="HTH_LYSR"/>
    <property type="match status" value="1"/>
</dbReference>
<sequence length="302" mass="33625">MRHLITYRYVDEVAKAGSIRGAAETLNITPSALNRRILGLEEELGVPLFERLPRGVRLSTAGELMIHHIRSQLSDMERVRSQISDLSGVRRGHVAVACSQALLPYFLPQQIETYRRSHPAVTFGVFVRDREAAENALMDYSADVALVFEPVKLADFHTLLIVKQPIHAMMAADHPLADRETVRLSDCLQYPCAMPSLPYGVRSLMEAAAKRHNMRLSPQVQSDSFDFLRSLAEREGFISFQIPIGLPPEASRNGLAHRPIDAKDVAFGQLHLAQLRGRTLPVAAARFADQLAGVFAESYEFA</sequence>
<proteinExistence type="inferred from homology"/>
<name>A0ABT3H8G5_9HYPH</name>
<keyword evidence="7" id="KW-1185">Reference proteome</keyword>
<dbReference type="InterPro" id="IPR050950">
    <property type="entry name" value="HTH-type_LysR_regulators"/>
</dbReference>
<evidence type="ECO:0000256" key="4">
    <source>
        <dbReference type="ARBA" id="ARBA00023163"/>
    </source>
</evidence>
<dbReference type="GO" id="GO:0003677">
    <property type="term" value="F:DNA binding"/>
    <property type="evidence" value="ECO:0007669"/>
    <property type="project" value="UniProtKB-KW"/>
</dbReference>